<dbReference type="OrthoDB" id="1150559at2"/>
<dbReference type="STRING" id="28115.HQ47_10150"/>
<evidence type="ECO:0000313" key="1">
    <source>
        <dbReference type="EMBL" id="KGN72296.1"/>
    </source>
</evidence>
<evidence type="ECO:0000313" key="2">
    <source>
        <dbReference type="Proteomes" id="UP000030103"/>
    </source>
</evidence>
<dbReference type="AlphaFoldDB" id="A0A0A2E0B4"/>
<gene>
    <name evidence="1" type="ORF">HQ47_10150</name>
</gene>
<organism evidence="1 2">
    <name type="scientific">Porphyromonas macacae</name>
    <dbReference type="NCBI Taxonomy" id="28115"/>
    <lineage>
        <taxon>Bacteria</taxon>
        <taxon>Pseudomonadati</taxon>
        <taxon>Bacteroidota</taxon>
        <taxon>Bacteroidia</taxon>
        <taxon>Bacteroidales</taxon>
        <taxon>Porphyromonadaceae</taxon>
        <taxon>Porphyromonas</taxon>
    </lineage>
</organism>
<dbReference type="Proteomes" id="UP000030103">
    <property type="component" value="Unassembled WGS sequence"/>
</dbReference>
<keyword evidence="2" id="KW-1185">Reference proteome</keyword>
<sequence length="182" mass="21337">MSKFILYIVFVFFSFGVLAQSHSLPEEFKIHSVDRTEKYCYTRQGIEVEKGERENCEISHQFLTIVFTDLLKGKIKYTDIPRFNYCTDNSLIKTDIQNIWENIISLYELTPDSSSCEEILGYLNALKQKDYEIVMPTMELIHTCYLFWVKEKLIIACVSNIHSKEKNAKIVKLVREALDNSR</sequence>
<proteinExistence type="predicted"/>
<dbReference type="RefSeq" id="WP_036875219.1">
    <property type="nucleotide sequence ID" value="NZ_JRFA01000031.1"/>
</dbReference>
<reference evidence="1 2" key="1">
    <citation type="submission" date="2014-09" db="EMBL/GenBank/DDBJ databases">
        <title>Draft Genome Sequence of Porphyromonas macacae COT-192_OH2859.</title>
        <authorList>
            <person name="Wallis C."/>
            <person name="Deusch O."/>
            <person name="O'Flynn C."/>
            <person name="Davis I."/>
            <person name="Horsfall A."/>
            <person name="Kirkwood N."/>
            <person name="Harris S."/>
            <person name="Eisen J.A."/>
            <person name="Coil D.A."/>
            <person name="Darling A.E."/>
            <person name="Jospin G."/>
            <person name="Alexiev A."/>
        </authorList>
    </citation>
    <scope>NUCLEOTIDE SEQUENCE [LARGE SCALE GENOMIC DNA]</scope>
    <source>
        <strain evidence="2">COT-192 OH2859</strain>
    </source>
</reference>
<protein>
    <submittedName>
        <fullName evidence="1">Uncharacterized protein</fullName>
    </submittedName>
</protein>
<dbReference type="EMBL" id="JRFA01000031">
    <property type="protein sequence ID" value="KGN72296.1"/>
    <property type="molecule type" value="Genomic_DNA"/>
</dbReference>
<name>A0A0A2E0B4_9PORP</name>
<comment type="caution">
    <text evidence="1">The sequence shown here is derived from an EMBL/GenBank/DDBJ whole genome shotgun (WGS) entry which is preliminary data.</text>
</comment>
<accession>A0A0A2E0B4</accession>